<accession>A0A6J7R6S3</accession>
<evidence type="ECO:0000256" key="1">
    <source>
        <dbReference type="SAM" id="MobiDB-lite"/>
    </source>
</evidence>
<feature type="compositionally biased region" description="Basic and acidic residues" evidence="1">
    <location>
        <begin position="44"/>
        <end position="59"/>
    </location>
</feature>
<dbReference type="EMBL" id="CAFBPD010000308">
    <property type="protein sequence ID" value="CAB5024424.1"/>
    <property type="molecule type" value="Genomic_DNA"/>
</dbReference>
<evidence type="ECO:0000313" key="2">
    <source>
        <dbReference type="EMBL" id="CAB5024424.1"/>
    </source>
</evidence>
<gene>
    <name evidence="2" type="ORF">UFOPK4061_01583</name>
</gene>
<reference evidence="2" key="1">
    <citation type="submission" date="2020-05" db="EMBL/GenBank/DDBJ databases">
        <authorList>
            <person name="Chiriac C."/>
            <person name="Salcher M."/>
            <person name="Ghai R."/>
            <person name="Kavagutti S V."/>
        </authorList>
    </citation>
    <scope>NUCLEOTIDE SEQUENCE</scope>
</reference>
<sequence length="59" mass="6327">MLSAIAIDEDDDVVPSSVDGALDPAAAAQCHRHRVRGGPQPIGEPERHSLRREDVRSLG</sequence>
<feature type="region of interest" description="Disordered" evidence="1">
    <location>
        <begin position="29"/>
        <end position="59"/>
    </location>
</feature>
<organism evidence="2">
    <name type="scientific">freshwater metagenome</name>
    <dbReference type="NCBI Taxonomy" id="449393"/>
    <lineage>
        <taxon>unclassified sequences</taxon>
        <taxon>metagenomes</taxon>
        <taxon>ecological metagenomes</taxon>
    </lineage>
</organism>
<name>A0A6J7R6S3_9ZZZZ</name>
<protein>
    <submittedName>
        <fullName evidence="2">Unannotated protein</fullName>
    </submittedName>
</protein>
<proteinExistence type="predicted"/>
<dbReference type="AlphaFoldDB" id="A0A6J7R6S3"/>